<feature type="region of interest" description="Disordered" evidence="13">
    <location>
        <begin position="1"/>
        <end position="30"/>
    </location>
</feature>
<dbReference type="InterPro" id="IPR027417">
    <property type="entry name" value="P-loop_NTPase"/>
</dbReference>
<sequence length="2017" mass="221733">MPPSPALRYSPGRELRGDNHKRGRSLEGGLGVRDKEDDLALFNDMQTRERENFLLQSSDDFEDSFSTKLKHFSEFKLGISIPARGESSELLNADEEKNDYEWLLTPPDTPLFPSLDDEPLVANVAHRGRPRSQAISISRSSTMDKSYRSSRGSASPNRLSPSPRSGNSALQSRGRPSSAPQSSPVRPATPTRRPSPPPSKISTPARRSSTPTPRRTSTGSSGTVASSGVRGTSPVRTSRGNSASPKIRAWQSNIPGFSLEAPPNLRTSLGDRPASYVRGSSPASRNGRDAKFGRQSMSPTPSRSASSSRSHDRDQFSSYSRGSIASSGDDDLDSLQSIPISGSSHSVSRRHGPLPNNKAPTFNKKSARVMSPSSAPKRSFDSALRQMDHRKSPPNMFRPLLSSVPSTTFYTGKGSSAHRSLISRNSSVTSSSNASSDQVSAVLDSEVNDHQHDDMASESGKGPCADVQEEVFAFDKMDVLNQDASYERRDGSLNILMEDADRDSAIQCDPEHSEELSRHGLEVEISSTSDALCDRGDLSEVDSFENTKICSRCGCRYHVIEPVEEEISLCTDCSRQQDIAAFDLSERTIVTEEISPGLSIKVCEEDKQVKELETSLPSSDSLLQVTDAVEPLISQQEENIKQSENFSQENSLGRSLAEGGEQRLDNHQEMDQPAVGYSLPDRDTGSQHLQNSGEHSGLKIHTSEVAGISVLLKRSNSNKGAVVQGRTFATIPYEDLSYARDSSNSFRSSIGHGSISASSSVDFSSSRQTDTRVQRQFSGRKSDLENYRYDMNSKPQSLALSLSRSSSNNYQALSLAASTNEDNFEGSVRSLKFDEADEIAVVSQGKVVASENFEADLTDSSFTGAAIPEKDGIEWNEISRTTDTLTSELLEATSAASFPPSEDCVYENGDDLPSNARIVSNVEASASTLDPTIEEHSLLNDTLDGVDVAEPPGLSSLATISEIEMDNSCQSSSDSEIDGSSPNHERKKGSVDLTIAIPPDVDTTASVREHNTSDHADGILEESTVLVESHGGSKARSLTLEEATDTILFCSSIVHDLAYQAATIAIEKENSVPLEGSRPTVTILGKSTADRKDLRGRTVGRRNSKSHKVRQRRVETDAKSPSPKTENDENADESSYRNVGIPNKVDTMDSDSDSDGSHISATPPRDPFPPPSRPTPPPPPPKPPTSHKSTTKIKPSSHSKTISKPKKPPKKHSKTETKPESKPDSKPVQQEEPPPFPSPLCNFPFQIRRTSDQSHPISTVHSLETLPAGFFSTHRASFSKFQKQSLTFEPEITPEIITERKANDSGCSGSTKTSNKKLPNLIRCDVPLPPANLQKRSVEGNFVKLNFSYKRKFATKGKKTNCYSSKSRYYRKSKRRVKSEVETESICDEEGLVVEVKQQPNVEKKIKFEPIEEAVLAVRKEASDENLVRLLKVMYGYDTFRDGQVEAIKMVLAGKSTMLVLPTGAGKSLCYQIPAVVLPGITLVVSPLVALMIDQLKQLPHVIRGSFLSSSQGPEEAAETLRLIQEGSIKVLFISPERFLNAEFLSIFSASTSVSLVVVDEAHCVSEWSHNFRPSYMRLRASLLRANLNVDCILAMSATATKATLHSVMSALEIPSTNLIQKAQIRDNLRLSVSLSGNRLKELLKLMKSSPFSEAQSIIVYCKFQSETDLISRYLYDNNINAKSYHSGMPAKDRSRVQELFCANKIKVVVATVAFGMGLDKRDVGAVIHYSLPESLEEYVQVADKDTAVTAILKKSEIKQGQYVFDIPTVANSIGVGPSDLLNHLQNLKVKGEITYELKDPAYCYKILEFPSDFCSLSELLTRWLMDIENCKVWKLDAMYSAVAFAADACDKEDGCNFAQQTSCLQKRILDYFKGDDNPDVLDKMSDNSPFLRADIKVFLQSNSQIKFTPRAVARIMHGIGSPAYPSSMWSKTHFWQCASSVRMSWLYSIFYESRKQVDYSSSELQGKLKLKLTMQGHKLQKQSKERRQLVHRSSTVDEDSQIEITLTPHNATSVHC</sequence>
<feature type="compositionally biased region" description="Low complexity" evidence="13">
    <location>
        <begin position="749"/>
        <end position="766"/>
    </location>
</feature>
<feature type="compositionally biased region" description="Polar residues" evidence="13">
    <location>
        <begin position="234"/>
        <end position="255"/>
    </location>
</feature>
<feature type="compositionally biased region" description="Basic residues" evidence="13">
    <location>
        <begin position="1189"/>
        <end position="1213"/>
    </location>
</feature>
<evidence type="ECO:0000256" key="4">
    <source>
        <dbReference type="ARBA" id="ARBA00022801"/>
    </source>
</evidence>
<dbReference type="EC" id="5.6.2.4" evidence="11"/>
<dbReference type="InterPro" id="IPR011545">
    <property type="entry name" value="DEAD/DEAH_box_helicase_dom"/>
</dbReference>
<feature type="compositionally biased region" description="Polar residues" evidence="13">
    <location>
        <begin position="403"/>
        <end position="418"/>
    </location>
</feature>
<dbReference type="CDD" id="cd18018">
    <property type="entry name" value="DEXHc_RecQ4-like"/>
    <property type="match status" value="1"/>
</dbReference>
<dbReference type="OrthoDB" id="1929779at2759"/>
<evidence type="ECO:0000256" key="8">
    <source>
        <dbReference type="ARBA" id="ARBA00023235"/>
    </source>
</evidence>
<feature type="compositionally biased region" description="Basic residues" evidence="13">
    <location>
        <begin position="1098"/>
        <end position="1111"/>
    </location>
</feature>
<dbReference type="InterPro" id="IPR004589">
    <property type="entry name" value="DNA_helicase_ATP-dep_RecQ"/>
</dbReference>
<feature type="domain" description="Helicase C-terminal" evidence="15">
    <location>
        <begin position="1639"/>
        <end position="1802"/>
    </location>
</feature>
<dbReference type="InterPro" id="IPR014001">
    <property type="entry name" value="Helicase_ATP-bd"/>
</dbReference>
<protein>
    <recommendedName>
        <fullName evidence="11">DNA 3'-5' helicase</fullName>
        <ecNumber evidence="11">5.6.2.4</ecNumber>
    </recommendedName>
</protein>
<dbReference type="InterPro" id="IPR001650">
    <property type="entry name" value="Helicase_C-like"/>
</dbReference>
<dbReference type="FunFam" id="3.40.50.300:FF:000772">
    <property type="entry name" value="ATP-dependent DNA helicase Q4"/>
    <property type="match status" value="1"/>
</dbReference>
<accession>A0A1R3IFR8</accession>
<dbReference type="GO" id="GO:0005694">
    <property type="term" value="C:chromosome"/>
    <property type="evidence" value="ECO:0007669"/>
    <property type="project" value="TreeGrafter"/>
</dbReference>
<keyword evidence="6" id="KW-0067">ATP-binding</keyword>
<feature type="region of interest" description="Disordered" evidence="13">
    <location>
        <begin position="673"/>
        <end position="700"/>
    </location>
</feature>
<feature type="compositionally biased region" description="Basic and acidic residues" evidence="13">
    <location>
        <begin position="1214"/>
        <end position="1225"/>
    </location>
</feature>
<dbReference type="PANTHER" id="PTHR13710">
    <property type="entry name" value="DNA HELICASE RECQ FAMILY MEMBER"/>
    <property type="match status" value="1"/>
</dbReference>
<feature type="region of interest" description="Disordered" evidence="13">
    <location>
        <begin position="124"/>
        <end position="439"/>
    </location>
</feature>
<feature type="region of interest" description="Disordered" evidence="13">
    <location>
        <begin position="1076"/>
        <end position="1244"/>
    </location>
</feature>
<dbReference type="GO" id="GO:0005524">
    <property type="term" value="F:ATP binding"/>
    <property type="evidence" value="ECO:0007669"/>
    <property type="project" value="UniProtKB-KW"/>
</dbReference>
<evidence type="ECO:0000313" key="16">
    <source>
        <dbReference type="EMBL" id="OMO81432.1"/>
    </source>
</evidence>
<evidence type="ECO:0000256" key="9">
    <source>
        <dbReference type="ARBA" id="ARBA00023242"/>
    </source>
</evidence>
<dbReference type="Gene3D" id="3.40.50.300">
    <property type="entry name" value="P-loop containing nucleotide triphosphate hydrolases"/>
    <property type="match status" value="2"/>
</dbReference>
<feature type="compositionally biased region" description="Low complexity" evidence="13">
    <location>
        <begin position="317"/>
        <end position="327"/>
    </location>
</feature>
<keyword evidence="3" id="KW-0547">Nucleotide-binding</keyword>
<name>A0A1R3IFR8_9ROSI</name>
<evidence type="ECO:0000256" key="11">
    <source>
        <dbReference type="ARBA" id="ARBA00034808"/>
    </source>
</evidence>
<dbReference type="PROSITE" id="PS00690">
    <property type="entry name" value="DEAH_ATP_HELICASE"/>
    <property type="match status" value="1"/>
</dbReference>
<feature type="domain" description="Helicase ATP-binding" evidence="14">
    <location>
        <begin position="1448"/>
        <end position="1618"/>
    </location>
</feature>
<feature type="region of interest" description="Disordered" evidence="13">
    <location>
        <begin position="966"/>
        <end position="993"/>
    </location>
</feature>
<feature type="compositionally biased region" description="Low complexity" evidence="13">
    <location>
        <begin position="182"/>
        <end position="192"/>
    </location>
</feature>
<dbReference type="Proteomes" id="UP000187203">
    <property type="component" value="Unassembled WGS sequence"/>
</dbReference>
<dbReference type="GO" id="GO:0009378">
    <property type="term" value="F:four-way junction helicase activity"/>
    <property type="evidence" value="ECO:0007669"/>
    <property type="project" value="TreeGrafter"/>
</dbReference>
<feature type="region of interest" description="Disordered" evidence="13">
    <location>
        <begin position="749"/>
        <end position="781"/>
    </location>
</feature>
<dbReference type="STRING" id="93759.A0A1R3IFR8"/>
<comment type="caution">
    <text evidence="16">The sequence shown here is derived from an EMBL/GenBank/DDBJ whole genome shotgun (WGS) entry which is preliminary data.</text>
</comment>
<evidence type="ECO:0000256" key="2">
    <source>
        <dbReference type="ARBA" id="ARBA00005446"/>
    </source>
</evidence>
<evidence type="ECO:0000256" key="1">
    <source>
        <dbReference type="ARBA" id="ARBA00004123"/>
    </source>
</evidence>
<dbReference type="SMART" id="SM00490">
    <property type="entry name" value="HELICc"/>
    <property type="match status" value="1"/>
</dbReference>
<evidence type="ECO:0000256" key="7">
    <source>
        <dbReference type="ARBA" id="ARBA00023125"/>
    </source>
</evidence>
<evidence type="ECO:0000256" key="5">
    <source>
        <dbReference type="ARBA" id="ARBA00022806"/>
    </source>
</evidence>
<dbReference type="GO" id="GO:0005737">
    <property type="term" value="C:cytoplasm"/>
    <property type="evidence" value="ECO:0007669"/>
    <property type="project" value="TreeGrafter"/>
</dbReference>
<feature type="compositionally biased region" description="Polar residues" evidence="13">
    <location>
        <begin position="133"/>
        <end position="181"/>
    </location>
</feature>
<evidence type="ECO:0000256" key="3">
    <source>
        <dbReference type="ARBA" id="ARBA00022741"/>
    </source>
</evidence>
<keyword evidence="17" id="KW-1185">Reference proteome</keyword>
<dbReference type="NCBIfam" id="TIGR00614">
    <property type="entry name" value="recQ_fam"/>
    <property type="match status" value="1"/>
</dbReference>
<evidence type="ECO:0000256" key="13">
    <source>
        <dbReference type="SAM" id="MobiDB-lite"/>
    </source>
</evidence>
<comment type="catalytic activity">
    <reaction evidence="12">
        <text>ATP + H2O = ADP + phosphate + H(+)</text>
        <dbReference type="Rhea" id="RHEA:13065"/>
        <dbReference type="ChEBI" id="CHEBI:15377"/>
        <dbReference type="ChEBI" id="CHEBI:15378"/>
        <dbReference type="ChEBI" id="CHEBI:30616"/>
        <dbReference type="ChEBI" id="CHEBI:43474"/>
        <dbReference type="ChEBI" id="CHEBI:456216"/>
    </reaction>
</comment>
<feature type="compositionally biased region" description="Low complexity" evidence="13">
    <location>
        <begin position="966"/>
        <end position="981"/>
    </location>
</feature>
<feature type="compositionally biased region" description="Low complexity" evidence="13">
    <location>
        <begin position="420"/>
        <end position="439"/>
    </location>
</feature>
<dbReference type="PROSITE" id="PS51194">
    <property type="entry name" value="HELICASE_CTER"/>
    <property type="match status" value="1"/>
</dbReference>
<organism evidence="16 17">
    <name type="scientific">Corchorus olitorius</name>
    <dbReference type="NCBI Taxonomy" id="93759"/>
    <lineage>
        <taxon>Eukaryota</taxon>
        <taxon>Viridiplantae</taxon>
        <taxon>Streptophyta</taxon>
        <taxon>Embryophyta</taxon>
        <taxon>Tracheophyta</taxon>
        <taxon>Spermatophyta</taxon>
        <taxon>Magnoliopsida</taxon>
        <taxon>eudicotyledons</taxon>
        <taxon>Gunneridae</taxon>
        <taxon>Pentapetalae</taxon>
        <taxon>rosids</taxon>
        <taxon>malvids</taxon>
        <taxon>Malvales</taxon>
        <taxon>Malvaceae</taxon>
        <taxon>Grewioideae</taxon>
        <taxon>Apeibeae</taxon>
        <taxon>Corchorus</taxon>
    </lineage>
</organism>
<feature type="compositionally biased region" description="Pro residues" evidence="13">
    <location>
        <begin position="1164"/>
        <end position="1184"/>
    </location>
</feature>
<feature type="compositionally biased region" description="Low complexity" evidence="13">
    <location>
        <begin position="334"/>
        <end position="346"/>
    </location>
</feature>
<dbReference type="EMBL" id="AWUE01018284">
    <property type="protein sequence ID" value="OMO81432.1"/>
    <property type="molecule type" value="Genomic_DNA"/>
</dbReference>
<keyword evidence="9" id="KW-0539">Nucleus</keyword>
<keyword evidence="4" id="KW-0378">Hydrolase</keyword>
<keyword evidence="5" id="KW-0347">Helicase</keyword>
<evidence type="ECO:0000259" key="14">
    <source>
        <dbReference type="PROSITE" id="PS51192"/>
    </source>
</evidence>
<evidence type="ECO:0000313" key="17">
    <source>
        <dbReference type="Proteomes" id="UP000187203"/>
    </source>
</evidence>
<comment type="similarity">
    <text evidence="2">Belongs to the helicase family. RecQ subfamily.</text>
</comment>
<proteinExistence type="inferred from homology"/>
<dbReference type="PROSITE" id="PS51192">
    <property type="entry name" value="HELICASE_ATP_BIND_1"/>
    <property type="match status" value="1"/>
</dbReference>
<keyword evidence="7" id="KW-0238">DNA-binding</keyword>
<dbReference type="GO" id="GO:0000724">
    <property type="term" value="P:double-strand break repair via homologous recombination"/>
    <property type="evidence" value="ECO:0007669"/>
    <property type="project" value="TreeGrafter"/>
</dbReference>
<evidence type="ECO:0000256" key="12">
    <source>
        <dbReference type="ARBA" id="ARBA00049360"/>
    </source>
</evidence>
<dbReference type="Pfam" id="PF00271">
    <property type="entry name" value="Helicase_C"/>
    <property type="match status" value="1"/>
</dbReference>
<feature type="compositionally biased region" description="Basic and acidic residues" evidence="13">
    <location>
        <begin position="11"/>
        <end position="20"/>
    </location>
</feature>
<dbReference type="InterPro" id="IPR002464">
    <property type="entry name" value="DNA/RNA_helicase_DEAH_CS"/>
</dbReference>
<dbReference type="GO" id="GO:0016787">
    <property type="term" value="F:hydrolase activity"/>
    <property type="evidence" value="ECO:0007669"/>
    <property type="project" value="UniProtKB-KW"/>
</dbReference>
<comment type="catalytic activity">
    <reaction evidence="10">
        <text>Couples ATP hydrolysis with the unwinding of duplex DNA by translocating in the 3'-5' direction.</text>
        <dbReference type="EC" id="5.6.2.4"/>
    </reaction>
</comment>
<dbReference type="PANTHER" id="PTHR13710:SF108">
    <property type="entry name" value="ATP-DEPENDENT DNA HELICASE Q4"/>
    <property type="match status" value="1"/>
</dbReference>
<comment type="subcellular location">
    <subcellularLocation>
        <location evidence="1">Nucleus</location>
    </subcellularLocation>
</comment>
<feature type="compositionally biased region" description="Low complexity" evidence="13">
    <location>
        <begin position="200"/>
        <end position="233"/>
    </location>
</feature>
<dbReference type="GO" id="GO:0043138">
    <property type="term" value="F:3'-5' DNA helicase activity"/>
    <property type="evidence" value="ECO:0007669"/>
    <property type="project" value="UniProtKB-EC"/>
</dbReference>
<dbReference type="GO" id="GO:0003677">
    <property type="term" value="F:DNA binding"/>
    <property type="evidence" value="ECO:0007669"/>
    <property type="project" value="UniProtKB-KW"/>
</dbReference>
<dbReference type="Pfam" id="PF00270">
    <property type="entry name" value="DEAD"/>
    <property type="match status" value="1"/>
</dbReference>
<feature type="compositionally biased region" description="Low complexity" evidence="13">
    <location>
        <begin position="296"/>
        <end position="308"/>
    </location>
</feature>
<reference evidence="17" key="1">
    <citation type="submission" date="2013-09" db="EMBL/GenBank/DDBJ databases">
        <title>Corchorus olitorius genome sequencing.</title>
        <authorList>
            <person name="Alam M."/>
            <person name="Haque M.S."/>
            <person name="Islam M.S."/>
            <person name="Emdad E.M."/>
            <person name="Islam M.M."/>
            <person name="Ahmed B."/>
            <person name="Halim A."/>
            <person name="Hossen Q.M.M."/>
            <person name="Hossain M.Z."/>
            <person name="Ahmed R."/>
            <person name="Khan M.M."/>
            <person name="Islam R."/>
            <person name="Rashid M.M."/>
            <person name="Khan S.A."/>
            <person name="Rahman M.S."/>
            <person name="Alam M."/>
            <person name="Yahiya A.S."/>
            <person name="Khan M.S."/>
            <person name="Azam M.S."/>
            <person name="Haque T."/>
            <person name="Lashkar M.Z.H."/>
            <person name="Akhand A.I."/>
            <person name="Morshed G."/>
            <person name="Roy S."/>
            <person name="Uddin K.S."/>
            <person name="Rabeya T."/>
            <person name="Hossain A.S."/>
            <person name="Chowdhury A."/>
            <person name="Snigdha A.R."/>
            <person name="Mortoza M.S."/>
            <person name="Matin S.A."/>
            <person name="Hoque S.M.E."/>
            <person name="Islam M.K."/>
            <person name="Roy D.K."/>
            <person name="Haider R."/>
            <person name="Moosa M.M."/>
            <person name="Elias S.M."/>
            <person name="Hasan A.M."/>
            <person name="Jahan S."/>
            <person name="Shafiuddin M."/>
            <person name="Mahmood N."/>
            <person name="Shommy N.S."/>
        </authorList>
    </citation>
    <scope>NUCLEOTIDE SEQUENCE [LARGE SCALE GENOMIC DNA]</scope>
    <source>
        <strain evidence="17">cv. O-4</strain>
    </source>
</reference>
<dbReference type="GO" id="GO:0005634">
    <property type="term" value="C:nucleus"/>
    <property type="evidence" value="ECO:0007669"/>
    <property type="project" value="UniProtKB-SubCell"/>
</dbReference>
<evidence type="ECO:0000259" key="15">
    <source>
        <dbReference type="PROSITE" id="PS51194"/>
    </source>
</evidence>
<gene>
    <name evidence="16" type="ORF">COLO4_23621</name>
</gene>
<evidence type="ECO:0000256" key="6">
    <source>
        <dbReference type="ARBA" id="ARBA00022840"/>
    </source>
</evidence>
<dbReference type="SMART" id="SM00487">
    <property type="entry name" value="DEXDc"/>
    <property type="match status" value="1"/>
</dbReference>
<dbReference type="SUPFAM" id="SSF52540">
    <property type="entry name" value="P-loop containing nucleoside triphosphate hydrolases"/>
    <property type="match status" value="1"/>
</dbReference>
<keyword evidence="8" id="KW-0413">Isomerase</keyword>
<evidence type="ECO:0000256" key="10">
    <source>
        <dbReference type="ARBA" id="ARBA00034617"/>
    </source>
</evidence>